<dbReference type="AlphaFoldDB" id="A0A2I0JY38"/>
<protein>
    <submittedName>
        <fullName evidence="2">Uncharacterized protein</fullName>
    </submittedName>
</protein>
<keyword evidence="3" id="KW-1185">Reference proteome</keyword>
<comment type="caution">
    <text evidence="2">The sequence shown here is derived from an EMBL/GenBank/DDBJ whole genome shotgun (WGS) entry which is preliminary data.</text>
</comment>
<sequence>MASVVLLLLYSFISLIFCNEIDFSLPLRTNSGRTRSGGDRRCVLVTWTPTGSE</sequence>
<proteinExistence type="predicted"/>
<dbReference type="Proteomes" id="UP000233551">
    <property type="component" value="Unassembled WGS sequence"/>
</dbReference>
<evidence type="ECO:0000313" key="3">
    <source>
        <dbReference type="Proteomes" id="UP000233551"/>
    </source>
</evidence>
<evidence type="ECO:0000313" key="2">
    <source>
        <dbReference type="EMBL" id="PKI61258.1"/>
    </source>
</evidence>
<accession>A0A2I0JY38</accession>
<feature type="non-terminal residue" evidence="2">
    <location>
        <position position="53"/>
    </location>
</feature>
<name>A0A2I0JY38_PUNGR</name>
<dbReference type="EMBL" id="PGOL01001059">
    <property type="protein sequence ID" value="PKI61258.1"/>
    <property type="molecule type" value="Genomic_DNA"/>
</dbReference>
<keyword evidence="1" id="KW-0732">Signal</keyword>
<gene>
    <name evidence="2" type="ORF">CRG98_018357</name>
</gene>
<feature type="signal peptide" evidence="1">
    <location>
        <begin position="1"/>
        <end position="18"/>
    </location>
</feature>
<reference evidence="2 3" key="1">
    <citation type="submission" date="2017-11" db="EMBL/GenBank/DDBJ databases">
        <title>De-novo sequencing of pomegranate (Punica granatum L.) genome.</title>
        <authorList>
            <person name="Akparov Z."/>
            <person name="Amiraslanov A."/>
            <person name="Hajiyeva S."/>
            <person name="Abbasov M."/>
            <person name="Kaur K."/>
            <person name="Hamwieh A."/>
            <person name="Solovyev V."/>
            <person name="Salamov A."/>
            <person name="Braich B."/>
            <person name="Kosarev P."/>
            <person name="Mahmoud A."/>
            <person name="Hajiyev E."/>
            <person name="Babayeva S."/>
            <person name="Izzatullayeva V."/>
            <person name="Mammadov A."/>
            <person name="Mammadov A."/>
            <person name="Sharifova S."/>
            <person name="Ojaghi J."/>
            <person name="Eynullazada K."/>
            <person name="Bayramov B."/>
            <person name="Abdulazimova A."/>
            <person name="Shahmuradov I."/>
        </authorList>
    </citation>
    <scope>NUCLEOTIDE SEQUENCE [LARGE SCALE GENOMIC DNA]</scope>
    <source>
        <strain evidence="3">cv. AG2017</strain>
        <tissue evidence="2">Leaf</tissue>
    </source>
</reference>
<feature type="chain" id="PRO_5014163888" evidence="1">
    <location>
        <begin position="19"/>
        <end position="53"/>
    </location>
</feature>
<organism evidence="2 3">
    <name type="scientific">Punica granatum</name>
    <name type="common">Pomegranate</name>
    <dbReference type="NCBI Taxonomy" id="22663"/>
    <lineage>
        <taxon>Eukaryota</taxon>
        <taxon>Viridiplantae</taxon>
        <taxon>Streptophyta</taxon>
        <taxon>Embryophyta</taxon>
        <taxon>Tracheophyta</taxon>
        <taxon>Spermatophyta</taxon>
        <taxon>Magnoliopsida</taxon>
        <taxon>eudicotyledons</taxon>
        <taxon>Gunneridae</taxon>
        <taxon>Pentapetalae</taxon>
        <taxon>rosids</taxon>
        <taxon>malvids</taxon>
        <taxon>Myrtales</taxon>
        <taxon>Lythraceae</taxon>
        <taxon>Punica</taxon>
    </lineage>
</organism>
<evidence type="ECO:0000256" key="1">
    <source>
        <dbReference type="SAM" id="SignalP"/>
    </source>
</evidence>